<comment type="caution">
    <text evidence="2">The sequence shown here is derived from an EMBL/GenBank/DDBJ whole genome shotgun (WGS) entry which is preliminary data.</text>
</comment>
<protein>
    <recommendedName>
        <fullName evidence="4">YtkA-like domain-containing protein</fullName>
    </recommendedName>
</protein>
<proteinExistence type="predicted"/>
<keyword evidence="1" id="KW-0732">Signal</keyword>
<sequence length="138" mass="15244">MGALLIIVAVFTTISPAPASHPVNYHRMGNDLHYTLKIEPNAPGPNDVELQIWLPEDKGEPASIGMVIIPQKKPSAAVNIELESRPPGIDIPFPGYNEFRFVAKKTELSGAGNWKARFTVRLGDGTELEREFDFKLGY</sequence>
<name>A0A2R5EL61_9BACL</name>
<dbReference type="EMBL" id="BDQX01000054">
    <property type="protein sequence ID" value="GBG06835.1"/>
    <property type="molecule type" value="Genomic_DNA"/>
</dbReference>
<evidence type="ECO:0008006" key="4">
    <source>
        <dbReference type="Google" id="ProtNLM"/>
    </source>
</evidence>
<organism evidence="2 3">
    <name type="scientific">Paenibacillus agaridevorans</name>
    <dbReference type="NCBI Taxonomy" id="171404"/>
    <lineage>
        <taxon>Bacteria</taxon>
        <taxon>Bacillati</taxon>
        <taxon>Bacillota</taxon>
        <taxon>Bacilli</taxon>
        <taxon>Bacillales</taxon>
        <taxon>Paenibacillaceae</taxon>
        <taxon>Paenibacillus</taxon>
    </lineage>
</organism>
<dbReference type="Proteomes" id="UP000245202">
    <property type="component" value="Unassembled WGS sequence"/>
</dbReference>
<evidence type="ECO:0000256" key="1">
    <source>
        <dbReference type="SAM" id="SignalP"/>
    </source>
</evidence>
<evidence type="ECO:0000313" key="2">
    <source>
        <dbReference type="EMBL" id="GBG06835.1"/>
    </source>
</evidence>
<feature type="signal peptide" evidence="1">
    <location>
        <begin position="1"/>
        <end position="19"/>
    </location>
</feature>
<feature type="chain" id="PRO_5015345572" description="YtkA-like domain-containing protein" evidence="1">
    <location>
        <begin position="20"/>
        <end position="138"/>
    </location>
</feature>
<dbReference type="AlphaFoldDB" id="A0A2R5EL61"/>
<gene>
    <name evidence="2" type="ORF">PAT3040_01375</name>
</gene>
<reference evidence="2 3" key="1">
    <citation type="submission" date="2017-08" db="EMBL/GenBank/DDBJ databases">
        <title>Substantial Increase in Enzyme Production by Combined Drug-Resistance Mutations in Paenibacillus agaridevorans.</title>
        <authorList>
            <person name="Tanaka Y."/>
            <person name="Funane K."/>
            <person name="Hosaka T."/>
            <person name="Shiwa Y."/>
            <person name="Fujita N."/>
            <person name="Miyazaki T."/>
            <person name="Yoshikawa H."/>
            <person name="Murakami K."/>
            <person name="Kasahara K."/>
            <person name="Inaoka T."/>
            <person name="Hiraga Y."/>
            <person name="Ochi K."/>
        </authorList>
    </citation>
    <scope>NUCLEOTIDE SEQUENCE [LARGE SCALE GENOMIC DNA]</scope>
    <source>
        <strain evidence="2 3">T-3040</strain>
    </source>
</reference>
<accession>A0A2R5EL61</accession>
<evidence type="ECO:0000313" key="3">
    <source>
        <dbReference type="Proteomes" id="UP000245202"/>
    </source>
</evidence>
<keyword evidence="3" id="KW-1185">Reference proteome</keyword>